<evidence type="ECO:0000313" key="3">
    <source>
        <dbReference type="Proteomes" id="UP000275078"/>
    </source>
</evidence>
<sequence length="169" mass="17978">MANGANSLARHSVQVNQSVYKSRLQRYEERNAPKPDESSATASTAPTPGLRRTPTVYGPGGSLGVSNLPVVGRSEQETATQNLVESRAAYHPPGSEERKPRAGGIIPKLKQVAGTEQPNPSDTSAQGKAAPSQVEPKPGISRKQTELVVNPLSEDEEKKLDTRVSKLGS</sequence>
<feature type="compositionally biased region" description="Polar residues" evidence="1">
    <location>
        <begin position="114"/>
        <end position="126"/>
    </location>
</feature>
<keyword evidence="3" id="KW-1185">Reference proteome</keyword>
<proteinExistence type="predicted"/>
<feature type="region of interest" description="Disordered" evidence="1">
    <location>
        <begin position="1"/>
        <end position="169"/>
    </location>
</feature>
<gene>
    <name evidence="2" type="ORF">BJ508DRAFT_377929</name>
</gene>
<reference evidence="2 3" key="1">
    <citation type="journal article" date="2018" name="Nat. Ecol. Evol.">
        <title>Pezizomycetes genomes reveal the molecular basis of ectomycorrhizal truffle lifestyle.</title>
        <authorList>
            <person name="Murat C."/>
            <person name="Payen T."/>
            <person name="Noel B."/>
            <person name="Kuo A."/>
            <person name="Morin E."/>
            <person name="Chen J."/>
            <person name="Kohler A."/>
            <person name="Krizsan K."/>
            <person name="Balestrini R."/>
            <person name="Da Silva C."/>
            <person name="Montanini B."/>
            <person name="Hainaut M."/>
            <person name="Levati E."/>
            <person name="Barry K.W."/>
            <person name="Belfiori B."/>
            <person name="Cichocki N."/>
            <person name="Clum A."/>
            <person name="Dockter R.B."/>
            <person name="Fauchery L."/>
            <person name="Guy J."/>
            <person name="Iotti M."/>
            <person name="Le Tacon F."/>
            <person name="Lindquist E.A."/>
            <person name="Lipzen A."/>
            <person name="Malagnac F."/>
            <person name="Mello A."/>
            <person name="Molinier V."/>
            <person name="Miyauchi S."/>
            <person name="Poulain J."/>
            <person name="Riccioni C."/>
            <person name="Rubini A."/>
            <person name="Sitrit Y."/>
            <person name="Splivallo R."/>
            <person name="Traeger S."/>
            <person name="Wang M."/>
            <person name="Zifcakova L."/>
            <person name="Wipf D."/>
            <person name="Zambonelli A."/>
            <person name="Paolocci F."/>
            <person name="Nowrousian M."/>
            <person name="Ottonello S."/>
            <person name="Baldrian P."/>
            <person name="Spatafora J.W."/>
            <person name="Henrissat B."/>
            <person name="Nagy L.G."/>
            <person name="Aury J.M."/>
            <person name="Wincker P."/>
            <person name="Grigoriev I.V."/>
            <person name="Bonfante P."/>
            <person name="Martin F.M."/>
        </authorList>
    </citation>
    <scope>NUCLEOTIDE SEQUENCE [LARGE SCALE GENOMIC DNA]</scope>
    <source>
        <strain evidence="2 3">RN42</strain>
    </source>
</reference>
<name>A0A3N4I2T5_ASCIM</name>
<evidence type="ECO:0000313" key="2">
    <source>
        <dbReference type="EMBL" id="RPA78978.1"/>
    </source>
</evidence>
<feature type="compositionally biased region" description="Basic and acidic residues" evidence="1">
    <location>
        <begin position="25"/>
        <end position="37"/>
    </location>
</feature>
<dbReference type="AlphaFoldDB" id="A0A3N4I2T5"/>
<evidence type="ECO:0000256" key="1">
    <source>
        <dbReference type="SAM" id="MobiDB-lite"/>
    </source>
</evidence>
<accession>A0A3N4I2T5</accession>
<feature type="compositionally biased region" description="Basic and acidic residues" evidence="1">
    <location>
        <begin position="156"/>
        <end position="169"/>
    </location>
</feature>
<protein>
    <submittedName>
        <fullName evidence="2">Uncharacterized protein</fullName>
    </submittedName>
</protein>
<dbReference type="EMBL" id="ML119704">
    <property type="protein sequence ID" value="RPA78978.1"/>
    <property type="molecule type" value="Genomic_DNA"/>
</dbReference>
<organism evidence="2 3">
    <name type="scientific">Ascobolus immersus RN42</name>
    <dbReference type="NCBI Taxonomy" id="1160509"/>
    <lineage>
        <taxon>Eukaryota</taxon>
        <taxon>Fungi</taxon>
        <taxon>Dikarya</taxon>
        <taxon>Ascomycota</taxon>
        <taxon>Pezizomycotina</taxon>
        <taxon>Pezizomycetes</taxon>
        <taxon>Pezizales</taxon>
        <taxon>Ascobolaceae</taxon>
        <taxon>Ascobolus</taxon>
    </lineage>
</organism>
<dbReference type="Proteomes" id="UP000275078">
    <property type="component" value="Unassembled WGS sequence"/>
</dbReference>